<evidence type="ECO:0000256" key="1">
    <source>
        <dbReference type="SAM" id="Coils"/>
    </source>
</evidence>
<comment type="caution">
    <text evidence="4">The sequence shown here is derived from an EMBL/GenBank/DDBJ whole genome shotgun (WGS) entry which is preliminary data.</text>
</comment>
<dbReference type="RefSeq" id="WP_269927504.1">
    <property type="nucleotide sequence ID" value="NZ_JAMKBJ010000017.1"/>
</dbReference>
<evidence type="ECO:0000259" key="3">
    <source>
        <dbReference type="Pfam" id="PF13514"/>
    </source>
</evidence>
<dbReference type="Gene3D" id="3.40.50.300">
    <property type="entry name" value="P-loop containing nucleotide triphosphate hydrolases"/>
    <property type="match status" value="2"/>
</dbReference>
<accession>A0A9X3LIK9</accession>
<dbReference type="InterPro" id="IPR027417">
    <property type="entry name" value="P-loop_NTPase"/>
</dbReference>
<dbReference type="AlphaFoldDB" id="A0A9X3LIK9"/>
<keyword evidence="2" id="KW-0472">Membrane</keyword>
<feature type="coiled-coil region" evidence="1">
    <location>
        <begin position="603"/>
        <end position="637"/>
    </location>
</feature>
<keyword evidence="2" id="KW-1133">Transmembrane helix</keyword>
<name>A0A9X3LIK9_9BACL</name>
<dbReference type="PANTHER" id="PTHR41259:SF1">
    <property type="entry name" value="DOUBLE-STRAND BREAK REPAIR RAD50 ATPASE, PUTATIVE-RELATED"/>
    <property type="match status" value="1"/>
</dbReference>
<feature type="domain" description="YhaN AAA" evidence="3">
    <location>
        <begin position="1"/>
        <end position="204"/>
    </location>
</feature>
<proteinExistence type="predicted"/>
<dbReference type="Proteomes" id="UP001152173">
    <property type="component" value="Unassembled WGS sequence"/>
</dbReference>
<reference evidence="4" key="1">
    <citation type="submission" date="2022-05" db="EMBL/GenBank/DDBJ databases">
        <authorList>
            <person name="Colautti A."/>
            <person name="Iacumin L."/>
        </authorList>
    </citation>
    <scope>NUCLEOTIDE SEQUENCE</scope>
    <source>
        <strain evidence="4">SK 55</strain>
    </source>
</reference>
<dbReference type="EMBL" id="JAMKBJ010000017">
    <property type="protein sequence ID" value="MCZ8538437.1"/>
    <property type="molecule type" value="Genomic_DNA"/>
</dbReference>
<feature type="transmembrane region" description="Helical" evidence="2">
    <location>
        <begin position="479"/>
        <end position="496"/>
    </location>
</feature>
<feature type="coiled-coil region" evidence="1">
    <location>
        <begin position="274"/>
        <end position="301"/>
    </location>
</feature>
<keyword evidence="2" id="KW-0812">Transmembrane</keyword>
<keyword evidence="5" id="KW-1185">Reference proteome</keyword>
<protein>
    <submittedName>
        <fullName evidence="4">AAA family ATPase</fullName>
    </submittedName>
</protein>
<feature type="coiled-coil region" evidence="1">
    <location>
        <begin position="509"/>
        <end position="560"/>
    </location>
</feature>
<evidence type="ECO:0000313" key="5">
    <source>
        <dbReference type="Proteomes" id="UP001152173"/>
    </source>
</evidence>
<organism evidence="4 5">
    <name type="scientific">Paenisporosarcina quisquiliarum</name>
    <dbReference type="NCBI Taxonomy" id="365346"/>
    <lineage>
        <taxon>Bacteria</taxon>
        <taxon>Bacillati</taxon>
        <taxon>Bacillota</taxon>
        <taxon>Bacilli</taxon>
        <taxon>Bacillales</taxon>
        <taxon>Caryophanaceae</taxon>
        <taxon>Paenisporosarcina</taxon>
    </lineage>
</organism>
<dbReference type="SUPFAM" id="SSF52540">
    <property type="entry name" value="P-loop containing nucleoside triphosphate hydrolases"/>
    <property type="match status" value="1"/>
</dbReference>
<gene>
    <name evidence="4" type="ORF">M9R32_14670</name>
</gene>
<feature type="transmembrane region" description="Helical" evidence="2">
    <location>
        <begin position="456"/>
        <end position="473"/>
    </location>
</feature>
<dbReference type="InterPro" id="IPR038734">
    <property type="entry name" value="YhaN_AAA"/>
</dbReference>
<evidence type="ECO:0000313" key="4">
    <source>
        <dbReference type="EMBL" id="MCZ8538437.1"/>
    </source>
</evidence>
<evidence type="ECO:0000256" key="2">
    <source>
        <dbReference type="SAM" id="Phobius"/>
    </source>
</evidence>
<dbReference type="Pfam" id="PF13514">
    <property type="entry name" value="AAA_27"/>
    <property type="match status" value="1"/>
</dbReference>
<keyword evidence="1" id="KW-0175">Coiled coil</keyword>
<dbReference type="PANTHER" id="PTHR41259">
    <property type="entry name" value="DOUBLE-STRAND BREAK REPAIR RAD50 ATPASE, PUTATIVE-RELATED"/>
    <property type="match status" value="1"/>
</dbReference>
<feature type="coiled-coil region" evidence="1">
    <location>
        <begin position="376"/>
        <end position="424"/>
    </location>
</feature>
<sequence>MQIQKLVIYGFGQHEDVTIELKDGINVFYGWNEAGKTTIQQFILSILFGFPLRNQTQMRYEPKGGGRYGGQVYIKHGEFGDVVIERVKGKSAGDVTVYFEDGSRGQEESLKKVLYRYDRNSFESIFSFSIHQLQNFDKMTEEELSRTLLSSGTTGVDSLARLEQRATKELNSLFKKSGKNPEMNVKIEEIRLLDQSLKEALTKFDQYEPSILRIAEIDRELETLNSEEMKLKYQNEQFAKHRQARPLMDKQQHLQSELAVIQQSAFPVDGIRRYETIKDRMQEVRIQLERLQQSIQQQQQQADELWSVERTRRLEELLANESEWHHWMLRKQQLVSELNQAKLDIAQQGRLLGIKDKYHFSQVLEMDVSLQNEEFFQQVMQRLQQAEENIRFELQSCDRIKIEKEETERRIEQLRATAPTEKEQHNSENVQKLLREVSELKARQNFEKQPAKMDTNIPYIITALIFIAGIIGAIISGNWIVAIGGIVLAGLIFVLLKKMNVNVSPEREIVDYSSQIAAMEEELSKAEHLANQVRLYKERLDQLKQKYQDQQRVIMNIEHSLNMEEEKQKETKEALSDFLKIHGFTELLNPRLFPELFKRIRQIQELQQMISQKTTEVQSLEENIKVRLEEMSDATGEALSKEHAYHRLRELFNAVKGKRRDHEIYQEKMKDWKVQLTEKEKLLHAHSEEIQKLWNEAHVESEHDFYQADVAFRLKQSLIQELKSVQAQLQAIGEISTSFGEDQEQETYMAQMIELADKLSSSRHDLLEEKALLRQQTTSMLSDEHYGDTLQKLEQKKTELAELAYKWSVNKAVSEAIRQTISNLKENRLPSVLEKAQQFFRHLTNGRYETLEVNEAGTFEVVHEKGMRYQIVELSQATKEQAYIAMRFALAESLLDSVPFPLVMDDPFVHFDRFRVKQMVQLMTDLDKQHQFLYFTCHEEMTTIWSQAHIIDVASLQKERRVSSV</sequence>